<proteinExistence type="predicted"/>
<accession>A0A0N8KEX9</accession>
<dbReference type="STRING" id="1653334.GA0071312_3749"/>
<dbReference type="Proteomes" id="UP000050497">
    <property type="component" value="Unassembled WGS sequence"/>
</dbReference>
<dbReference type="OrthoDB" id="159440at2"/>
<evidence type="ECO:0000313" key="3">
    <source>
        <dbReference type="Proteomes" id="UP000050497"/>
    </source>
</evidence>
<dbReference type="RefSeq" id="WP_074446516.1">
    <property type="nucleotide sequence ID" value="NZ_FMBM01000003.1"/>
</dbReference>
<evidence type="ECO:0000313" key="2">
    <source>
        <dbReference type="EMBL" id="SCC82739.1"/>
    </source>
</evidence>
<evidence type="ECO:0000313" key="1">
    <source>
        <dbReference type="EMBL" id="KPQ12586.1"/>
    </source>
</evidence>
<keyword evidence="4" id="KW-1185">Reference proteome</keyword>
<gene>
    <name evidence="2" type="ORF">GA0071312_3749</name>
    <name evidence="1" type="ORF">HLUCCO17_00395</name>
</gene>
<dbReference type="AlphaFoldDB" id="A0A0N8KEX9"/>
<organism evidence="1 3">
    <name type="scientific">Saliniramus fredricksonii</name>
    <dbReference type="NCBI Taxonomy" id="1653334"/>
    <lineage>
        <taxon>Bacteria</taxon>
        <taxon>Pseudomonadati</taxon>
        <taxon>Pseudomonadota</taxon>
        <taxon>Alphaproteobacteria</taxon>
        <taxon>Hyphomicrobiales</taxon>
        <taxon>Salinarimonadaceae</taxon>
        <taxon>Saliniramus</taxon>
    </lineage>
</organism>
<dbReference type="EMBL" id="LJSX01000001">
    <property type="protein sequence ID" value="KPQ12586.1"/>
    <property type="molecule type" value="Genomic_DNA"/>
</dbReference>
<sequence>MKGHRSRHPWLLAGFVLALVLTGFFAIRLVVSTIYWSGNQDRPIEGWMPIGYIAQSWDVPRDRLAEAIQHEPGALSRKSLAHIAEERGESVETLIARIENAIADAREEAVDGDD</sequence>
<evidence type="ECO:0000313" key="4">
    <source>
        <dbReference type="Proteomes" id="UP000182800"/>
    </source>
</evidence>
<dbReference type="Proteomes" id="UP000182800">
    <property type="component" value="Unassembled WGS sequence"/>
</dbReference>
<protein>
    <submittedName>
        <fullName evidence="1">Uncharacterized protein</fullName>
    </submittedName>
</protein>
<reference evidence="1 3" key="1">
    <citation type="submission" date="2015-09" db="EMBL/GenBank/DDBJ databases">
        <title>Identification and resolution of microdiversity through metagenomic sequencing of parallel consortia.</title>
        <authorList>
            <person name="Nelson W.C."/>
            <person name="Romine M.F."/>
            <person name="Lindemann S.R."/>
        </authorList>
    </citation>
    <scope>NUCLEOTIDE SEQUENCE [LARGE SCALE GENOMIC DNA]</scope>
    <source>
        <strain evidence="1">HL-109</strain>
    </source>
</reference>
<name>A0A0N8KEX9_9HYPH</name>
<dbReference type="EMBL" id="FMBM01000003">
    <property type="protein sequence ID" value="SCC82739.1"/>
    <property type="molecule type" value="Genomic_DNA"/>
</dbReference>
<reference evidence="2 4" key="2">
    <citation type="submission" date="2016-08" db="EMBL/GenBank/DDBJ databases">
        <authorList>
            <person name="Varghese N."/>
            <person name="Submissions Spin"/>
        </authorList>
    </citation>
    <scope>NUCLEOTIDE SEQUENCE [LARGE SCALE GENOMIC DNA]</scope>
    <source>
        <strain evidence="2 4">HL-109</strain>
    </source>
</reference>
<comment type="caution">
    <text evidence="1">The sequence shown here is derived from an EMBL/GenBank/DDBJ whole genome shotgun (WGS) entry which is preliminary data.</text>
</comment>